<evidence type="ECO:0000313" key="1">
    <source>
        <dbReference type="EMBL" id="KIK98913.1"/>
    </source>
</evidence>
<dbReference type="InParanoid" id="A0A0D0DVK7"/>
<reference evidence="2" key="2">
    <citation type="submission" date="2015-01" db="EMBL/GenBank/DDBJ databases">
        <title>Evolutionary Origins and Diversification of the Mycorrhizal Mutualists.</title>
        <authorList>
            <consortium name="DOE Joint Genome Institute"/>
            <consortium name="Mycorrhizal Genomics Consortium"/>
            <person name="Kohler A."/>
            <person name="Kuo A."/>
            <person name="Nagy L.G."/>
            <person name="Floudas D."/>
            <person name="Copeland A."/>
            <person name="Barry K.W."/>
            <person name="Cichocki N."/>
            <person name="Veneault-Fourrey C."/>
            <person name="LaButti K."/>
            <person name="Lindquist E.A."/>
            <person name="Lipzen A."/>
            <person name="Lundell T."/>
            <person name="Morin E."/>
            <person name="Murat C."/>
            <person name="Riley R."/>
            <person name="Ohm R."/>
            <person name="Sun H."/>
            <person name="Tunlid A."/>
            <person name="Henrissat B."/>
            <person name="Grigoriev I.V."/>
            <person name="Hibbett D.S."/>
            <person name="Martin F."/>
        </authorList>
    </citation>
    <scope>NUCLEOTIDE SEQUENCE [LARGE SCALE GENOMIC DNA]</scope>
    <source>
        <strain evidence="2">Ve08.2h10</strain>
    </source>
</reference>
<dbReference type="HOGENOM" id="CLU_3051021_0_0_1"/>
<accession>A0A0D0DVK7</accession>
<dbReference type="AlphaFoldDB" id="A0A0D0DVK7"/>
<dbReference type="Proteomes" id="UP000054538">
    <property type="component" value="Unassembled WGS sequence"/>
</dbReference>
<name>A0A0D0DVK7_9AGAM</name>
<evidence type="ECO:0000313" key="2">
    <source>
        <dbReference type="Proteomes" id="UP000054538"/>
    </source>
</evidence>
<sequence>MFHVSCDWEESPILKRESRPDLATLMYNLHVTCIGEPSGNHGDEQDLCVFGAQP</sequence>
<organism evidence="1 2">
    <name type="scientific">Paxillus rubicundulus Ve08.2h10</name>
    <dbReference type="NCBI Taxonomy" id="930991"/>
    <lineage>
        <taxon>Eukaryota</taxon>
        <taxon>Fungi</taxon>
        <taxon>Dikarya</taxon>
        <taxon>Basidiomycota</taxon>
        <taxon>Agaricomycotina</taxon>
        <taxon>Agaricomycetes</taxon>
        <taxon>Agaricomycetidae</taxon>
        <taxon>Boletales</taxon>
        <taxon>Paxilineae</taxon>
        <taxon>Paxillaceae</taxon>
        <taxon>Paxillus</taxon>
    </lineage>
</organism>
<proteinExistence type="predicted"/>
<dbReference type="EMBL" id="KN824876">
    <property type="protein sequence ID" value="KIK98913.1"/>
    <property type="molecule type" value="Genomic_DNA"/>
</dbReference>
<reference evidence="1 2" key="1">
    <citation type="submission" date="2014-04" db="EMBL/GenBank/DDBJ databases">
        <authorList>
            <consortium name="DOE Joint Genome Institute"/>
            <person name="Kuo A."/>
            <person name="Kohler A."/>
            <person name="Jargeat P."/>
            <person name="Nagy L.G."/>
            <person name="Floudas D."/>
            <person name="Copeland A."/>
            <person name="Barry K.W."/>
            <person name="Cichocki N."/>
            <person name="Veneault-Fourrey C."/>
            <person name="LaButti K."/>
            <person name="Lindquist E.A."/>
            <person name="Lipzen A."/>
            <person name="Lundell T."/>
            <person name="Morin E."/>
            <person name="Murat C."/>
            <person name="Sun H."/>
            <person name="Tunlid A."/>
            <person name="Henrissat B."/>
            <person name="Grigoriev I.V."/>
            <person name="Hibbett D.S."/>
            <person name="Martin F."/>
            <person name="Nordberg H.P."/>
            <person name="Cantor M.N."/>
            <person name="Hua S.X."/>
        </authorList>
    </citation>
    <scope>NUCLEOTIDE SEQUENCE [LARGE SCALE GENOMIC DNA]</scope>
    <source>
        <strain evidence="1 2">Ve08.2h10</strain>
    </source>
</reference>
<gene>
    <name evidence="1" type="ORF">PAXRUDRAFT_823339</name>
</gene>
<protein>
    <submittedName>
        <fullName evidence="1">Uncharacterized protein</fullName>
    </submittedName>
</protein>
<keyword evidence="2" id="KW-1185">Reference proteome</keyword>